<gene>
    <name evidence="1" type="ORF">L6452_32203</name>
</gene>
<keyword evidence="2" id="KW-1185">Reference proteome</keyword>
<evidence type="ECO:0000313" key="2">
    <source>
        <dbReference type="Proteomes" id="UP001055879"/>
    </source>
</evidence>
<name>A0ACB8Z3Z8_ARCLA</name>
<accession>A0ACB8Z3Z8</accession>
<protein>
    <submittedName>
        <fullName evidence="1">Uncharacterized protein</fullName>
    </submittedName>
</protein>
<reference evidence="2" key="1">
    <citation type="journal article" date="2022" name="Mol. Ecol. Resour.">
        <title>The genomes of chicory, endive, great burdock and yacon provide insights into Asteraceae palaeo-polyploidization history and plant inulin production.</title>
        <authorList>
            <person name="Fan W."/>
            <person name="Wang S."/>
            <person name="Wang H."/>
            <person name="Wang A."/>
            <person name="Jiang F."/>
            <person name="Liu H."/>
            <person name="Zhao H."/>
            <person name="Xu D."/>
            <person name="Zhang Y."/>
        </authorList>
    </citation>
    <scope>NUCLEOTIDE SEQUENCE [LARGE SCALE GENOMIC DNA]</scope>
    <source>
        <strain evidence="2">cv. Niubang</strain>
    </source>
</reference>
<comment type="caution">
    <text evidence="1">The sequence shown here is derived from an EMBL/GenBank/DDBJ whole genome shotgun (WGS) entry which is preliminary data.</text>
</comment>
<proteinExistence type="predicted"/>
<sequence length="605" mass="68380">MDADSTPPLKIHLPTGSSVPIRAPLTIDSDSEFCLSINDQICSRTSSFNSTSSIDVSSYVDDEHVTVLEENDIFVAHPDEKMVIESCRVEQHSFTIPFVKYPNQNFVKSSSHFDKSAIFRPFVKTPHQESRVGVPIAPLTSDCDSDNDSLESHRSLSSDGIPADGTVQKVAMAPKVGVFCSSYEGDDEVDDELQFDDVFSGDDIRESNEPITGYVRDKTIDEDEGKIEGLNEVVKISEMDEIGHYEQKEVDEDENDTSDSHIVAESDNEIKIEIETIDEIEQGVFDRYGNEFEKTNEKEEEQREEDEDDISFDSQRIDAQIIPDSDNEIEIENINGIGQEASTDAFRPGTTTVQEIVGKIDGIRVRILDTPGLRDSPSERSYNLKILASVKRFTRKRIADIVLYVDRLDTHSRDLHDSHLLRLITSSLGSLVWQNCIVVLTHAANSSSLPNEQSGGFVFQRCRFIQEQIVHVRATGQQTANPVWLVENQNHPSYKHDRNWQTRFLLLCYSAKILHEASSVVEPSLNSLERYWFEFGDCLGHVIDLDAGLEGLMGSARVWPVEPLGKPRNGGKLSKERKKAYFEDHNFRVKVFGKKRWSLVCRLHF</sequence>
<reference evidence="1 2" key="2">
    <citation type="journal article" date="2022" name="Mol. Ecol. Resour.">
        <title>The genomes of chicory, endive, great burdock and yacon provide insights into Asteraceae paleo-polyploidization history and plant inulin production.</title>
        <authorList>
            <person name="Fan W."/>
            <person name="Wang S."/>
            <person name="Wang H."/>
            <person name="Wang A."/>
            <person name="Jiang F."/>
            <person name="Liu H."/>
            <person name="Zhao H."/>
            <person name="Xu D."/>
            <person name="Zhang Y."/>
        </authorList>
    </citation>
    <scope>NUCLEOTIDE SEQUENCE [LARGE SCALE GENOMIC DNA]</scope>
    <source>
        <strain evidence="2">cv. Niubang</strain>
    </source>
</reference>
<dbReference type="EMBL" id="CM042057">
    <property type="protein sequence ID" value="KAI3692389.1"/>
    <property type="molecule type" value="Genomic_DNA"/>
</dbReference>
<dbReference type="Proteomes" id="UP001055879">
    <property type="component" value="Linkage Group LG11"/>
</dbReference>
<evidence type="ECO:0000313" key="1">
    <source>
        <dbReference type="EMBL" id="KAI3692389.1"/>
    </source>
</evidence>
<organism evidence="1 2">
    <name type="scientific">Arctium lappa</name>
    <name type="common">Greater burdock</name>
    <name type="synonym">Lappa major</name>
    <dbReference type="NCBI Taxonomy" id="4217"/>
    <lineage>
        <taxon>Eukaryota</taxon>
        <taxon>Viridiplantae</taxon>
        <taxon>Streptophyta</taxon>
        <taxon>Embryophyta</taxon>
        <taxon>Tracheophyta</taxon>
        <taxon>Spermatophyta</taxon>
        <taxon>Magnoliopsida</taxon>
        <taxon>eudicotyledons</taxon>
        <taxon>Gunneridae</taxon>
        <taxon>Pentapetalae</taxon>
        <taxon>asterids</taxon>
        <taxon>campanulids</taxon>
        <taxon>Asterales</taxon>
        <taxon>Asteraceae</taxon>
        <taxon>Carduoideae</taxon>
        <taxon>Cardueae</taxon>
        <taxon>Arctiinae</taxon>
        <taxon>Arctium</taxon>
    </lineage>
</organism>